<feature type="region of interest" description="Disordered" evidence="1">
    <location>
        <begin position="47"/>
        <end position="127"/>
    </location>
</feature>
<dbReference type="AlphaFoldDB" id="A0A8T8WQA5"/>
<evidence type="ECO:0000313" key="2">
    <source>
        <dbReference type="EMBL" id="RAH78027.1"/>
    </source>
</evidence>
<dbReference type="GeneID" id="37170424"/>
<sequence>MMCVHRELHYPDTGSVVEPRVQVNSMSGTAVSLDPESGYSGLELSQIQTSDHARATGRPSRDKVGISGDNRARIGPSLAGTGKAMNTLGVSHPADSGRADAVISTNHNGSNGPSKSVRESDGESDSAAVGHFTPLSLVGFHPFQSRSGRSSHHELRAHCKPFPTLSIRLGHFTLYTSPGYQAQGSSSLYIFPPK</sequence>
<accession>A0A8T8WQA5</accession>
<dbReference type="EMBL" id="KZ824832">
    <property type="protein sequence ID" value="RAH78027.1"/>
    <property type="molecule type" value="Genomic_DNA"/>
</dbReference>
<dbReference type="Proteomes" id="UP000249497">
    <property type="component" value="Unassembled WGS sequence"/>
</dbReference>
<evidence type="ECO:0000256" key="1">
    <source>
        <dbReference type="SAM" id="MobiDB-lite"/>
    </source>
</evidence>
<keyword evidence="3" id="KW-1185">Reference proteome</keyword>
<proteinExistence type="predicted"/>
<protein>
    <submittedName>
        <fullName evidence="2">Uncharacterized protein</fullName>
    </submittedName>
</protein>
<feature type="compositionally biased region" description="Basic and acidic residues" evidence="1">
    <location>
        <begin position="51"/>
        <end position="64"/>
    </location>
</feature>
<name>A0A8T8WQA5_ASPJA</name>
<organism evidence="2 3">
    <name type="scientific">Aspergillus japonicus CBS 114.51</name>
    <dbReference type="NCBI Taxonomy" id="1448312"/>
    <lineage>
        <taxon>Eukaryota</taxon>
        <taxon>Fungi</taxon>
        <taxon>Dikarya</taxon>
        <taxon>Ascomycota</taxon>
        <taxon>Pezizomycotina</taxon>
        <taxon>Eurotiomycetes</taxon>
        <taxon>Eurotiomycetidae</taxon>
        <taxon>Eurotiales</taxon>
        <taxon>Aspergillaceae</taxon>
        <taxon>Aspergillus</taxon>
        <taxon>Aspergillus subgen. Circumdati</taxon>
    </lineage>
</organism>
<dbReference type="RefSeq" id="XP_025523921.1">
    <property type="nucleotide sequence ID" value="XM_025666732.1"/>
</dbReference>
<reference evidence="2 3" key="1">
    <citation type="submission" date="2018-02" db="EMBL/GenBank/DDBJ databases">
        <title>The genomes of Aspergillus section Nigri reveals drivers in fungal speciation.</title>
        <authorList>
            <consortium name="DOE Joint Genome Institute"/>
            <person name="Vesth T.C."/>
            <person name="Nybo J."/>
            <person name="Theobald S."/>
            <person name="Brandl J."/>
            <person name="Frisvad J.C."/>
            <person name="Nielsen K.F."/>
            <person name="Lyhne E.K."/>
            <person name="Kogle M.E."/>
            <person name="Kuo A."/>
            <person name="Riley R."/>
            <person name="Clum A."/>
            <person name="Nolan M."/>
            <person name="Lipzen A."/>
            <person name="Salamov A."/>
            <person name="Henrissat B."/>
            <person name="Wiebenga A."/>
            <person name="De vries R.P."/>
            <person name="Grigoriev I.V."/>
            <person name="Mortensen U.H."/>
            <person name="Andersen M.R."/>
            <person name="Baker S.E."/>
        </authorList>
    </citation>
    <scope>NUCLEOTIDE SEQUENCE [LARGE SCALE GENOMIC DNA]</scope>
    <source>
        <strain evidence="2 3">CBS 114.51</strain>
    </source>
</reference>
<evidence type="ECO:0000313" key="3">
    <source>
        <dbReference type="Proteomes" id="UP000249497"/>
    </source>
</evidence>
<gene>
    <name evidence="2" type="ORF">BO86DRAFT_198738</name>
</gene>
<feature type="compositionally biased region" description="Polar residues" evidence="1">
    <location>
        <begin position="103"/>
        <end position="114"/>
    </location>
</feature>